<evidence type="ECO:0008006" key="4">
    <source>
        <dbReference type="Google" id="ProtNLM"/>
    </source>
</evidence>
<feature type="region of interest" description="Disordered" evidence="1">
    <location>
        <begin position="22"/>
        <end position="101"/>
    </location>
</feature>
<reference evidence="3" key="1">
    <citation type="journal article" date="2019" name="Int. J. Syst. Evol. Microbiol.">
        <title>The Global Catalogue of Microorganisms (GCM) 10K type strain sequencing project: providing services to taxonomists for standard genome sequencing and annotation.</title>
        <authorList>
            <consortium name="The Broad Institute Genomics Platform"/>
            <consortium name="The Broad Institute Genome Sequencing Center for Infectious Disease"/>
            <person name="Wu L."/>
            <person name="Ma J."/>
        </authorList>
    </citation>
    <scope>NUCLEOTIDE SEQUENCE [LARGE SCALE GENOMIC DNA]</scope>
    <source>
        <strain evidence="3">JCM 18537</strain>
    </source>
</reference>
<comment type="caution">
    <text evidence="2">The sequence shown here is derived from an EMBL/GenBank/DDBJ whole genome shotgun (WGS) entry which is preliminary data.</text>
</comment>
<feature type="compositionally biased region" description="Gly residues" evidence="1">
    <location>
        <begin position="23"/>
        <end position="38"/>
    </location>
</feature>
<name>A0ABP8ZPY1_9MICO</name>
<organism evidence="2 3">
    <name type="scientific">Microbacterium gilvum</name>
    <dbReference type="NCBI Taxonomy" id="1336204"/>
    <lineage>
        <taxon>Bacteria</taxon>
        <taxon>Bacillati</taxon>
        <taxon>Actinomycetota</taxon>
        <taxon>Actinomycetes</taxon>
        <taxon>Micrococcales</taxon>
        <taxon>Microbacteriaceae</taxon>
        <taxon>Microbacterium</taxon>
    </lineage>
</organism>
<feature type="compositionally biased region" description="Basic and acidic residues" evidence="1">
    <location>
        <begin position="79"/>
        <end position="90"/>
    </location>
</feature>
<evidence type="ECO:0000313" key="2">
    <source>
        <dbReference type="EMBL" id="GAA4762562.1"/>
    </source>
</evidence>
<feature type="compositionally biased region" description="Polar residues" evidence="1">
    <location>
        <begin position="177"/>
        <end position="194"/>
    </location>
</feature>
<keyword evidence="3" id="KW-1185">Reference proteome</keyword>
<dbReference type="Proteomes" id="UP001501645">
    <property type="component" value="Unassembled WGS sequence"/>
</dbReference>
<feature type="region of interest" description="Disordered" evidence="1">
    <location>
        <begin position="163"/>
        <end position="208"/>
    </location>
</feature>
<feature type="compositionally biased region" description="Basic and acidic residues" evidence="1">
    <location>
        <begin position="49"/>
        <end position="72"/>
    </location>
</feature>
<evidence type="ECO:0000313" key="3">
    <source>
        <dbReference type="Proteomes" id="UP001501645"/>
    </source>
</evidence>
<protein>
    <recommendedName>
        <fullName evidence="4">Scaffolding protein</fullName>
    </recommendedName>
</protein>
<dbReference type="RefSeq" id="WP_345434870.1">
    <property type="nucleotide sequence ID" value="NZ_BAABKO010000001.1"/>
</dbReference>
<gene>
    <name evidence="2" type="ORF">GCM10023351_01250</name>
</gene>
<dbReference type="EMBL" id="BAABKO010000001">
    <property type="protein sequence ID" value="GAA4762562.1"/>
    <property type="molecule type" value="Genomic_DNA"/>
</dbReference>
<evidence type="ECO:0000256" key="1">
    <source>
        <dbReference type="SAM" id="MobiDB-lite"/>
    </source>
</evidence>
<sequence>MKRNALGQLIPALHICSFNDDAGTGGGGGDNGAGGNAGGEFTPPASQEELDRLIAGRVARAERNAREDERRKFTAQHPTGKDDDKNDDGKPAGLTEDDVDKRIADARAAWDRENAIERAGDRLDKALVGRVFSASMLFSLDRSQFVKDDGKTVDDAAIAAWVSSNSTEAKAGPFNRQRGQGQRGSDANGGSVQSGRDLFQSENTKRKD</sequence>
<proteinExistence type="predicted"/>
<accession>A0ABP8ZPY1</accession>